<evidence type="ECO:0000313" key="1">
    <source>
        <dbReference type="EMBL" id="AHG88414.1"/>
    </source>
</evidence>
<name>W0RBD6_9BACT</name>
<dbReference type="OrthoDB" id="5413327at2"/>
<dbReference type="KEGG" id="gba:J421_0877"/>
<sequence length="401" mass="44271">MELSRPALRASPRRRGWTRLSAEVRHAGGDAEELWLEVPDAHAAALATAGDPFLAWLAPLAAVRGEPLRLDAETDRALLDNVREVLRVWRSWYPQLGDVALDAPPRPCAPGAPRTASFFTGGVDSFFTALRHAAGDGTPTSVRIDDLVFVHGFDIPLANDAGFARAAASLERAADAMGKHLVLAATNLRETRFAATDWSKLSHGAALAGVAHALGARYGTVLIGSSAGYRDLRFWGSHPLTDPLFTSSRVRVVHDGPAFMRVEKTEYVARSPIALRHLRVCYQSPTGDNCGRCNGCYRTMLALEALGALDACATFDRAWLDLDQAGRIYCRRDFDVRQFGYVRDLARRCGRPDIEAAMDRSLRDSEKLTRGLARWKRIGHVPLLWRLGKARERRLLRGWIV</sequence>
<organism evidence="1 2">
    <name type="scientific">Gemmatirosa kalamazoonensis</name>
    <dbReference type="NCBI Taxonomy" id="861299"/>
    <lineage>
        <taxon>Bacteria</taxon>
        <taxon>Pseudomonadati</taxon>
        <taxon>Gemmatimonadota</taxon>
        <taxon>Gemmatimonadia</taxon>
        <taxon>Gemmatimonadales</taxon>
        <taxon>Gemmatimonadaceae</taxon>
        <taxon>Gemmatirosa</taxon>
    </lineage>
</organism>
<reference evidence="1 2" key="1">
    <citation type="journal article" date="2014" name="Genome Announc.">
        <title>Genome Sequence and Methylome of Soil Bacterium Gemmatirosa kalamazoonensis KBS708T, a Member of the Rarely Cultivated Gemmatimonadetes Phylum.</title>
        <authorList>
            <person name="Debruyn J.M."/>
            <person name="Radosevich M."/>
            <person name="Wommack K.E."/>
            <person name="Polson S.W."/>
            <person name="Hauser L.J."/>
            <person name="Fawaz M.N."/>
            <person name="Korlach J."/>
            <person name="Tsai Y.C."/>
        </authorList>
    </citation>
    <scope>NUCLEOTIDE SEQUENCE [LARGE SCALE GENOMIC DNA]</scope>
    <source>
        <strain evidence="1 2">KBS708</strain>
    </source>
</reference>
<dbReference type="EMBL" id="CP007128">
    <property type="protein sequence ID" value="AHG88414.1"/>
    <property type="molecule type" value="Genomic_DNA"/>
</dbReference>
<keyword evidence="2" id="KW-1185">Reference proteome</keyword>
<evidence type="ECO:0000313" key="2">
    <source>
        <dbReference type="Proteomes" id="UP000019151"/>
    </source>
</evidence>
<accession>W0RBD6</accession>
<dbReference type="HOGENOM" id="CLU_045822_1_0_0"/>
<dbReference type="InParanoid" id="W0RBD6"/>
<dbReference type="AlphaFoldDB" id="W0RBD6"/>
<proteinExistence type="predicted"/>
<dbReference type="STRING" id="861299.J421_0877"/>
<dbReference type="RefSeq" id="WP_025409954.1">
    <property type="nucleotide sequence ID" value="NZ_CP007128.1"/>
</dbReference>
<dbReference type="Proteomes" id="UP000019151">
    <property type="component" value="Chromosome"/>
</dbReference>
<gene>
    <name evidence="1" type="ORF">J421_0877</name>
</gene>
<protein>
    <submittedName>
        <fullName evidence="1">Uncharacterized protein</fullName>
    </submittedName>
</protein>
<dbReference type="eggNOG" id="ENOG5031ARV">
    <property type="taxonomic scope" value="Bacteria"/>
</dbReference>